<sequence>MKRVTEETMLKGQVKDYLNIMGVFNYPVLQGMGAYKGIPDRIMHFKGQVHYLEIKKPKGELSPHQITFQEQCKEDKINYHVIRTIEDLQIIIEEQYNE</sequence>
<evidence type="ECO:0000313" key="1">
    <source>
        <dbReference type="EMBL" id="QJA62427.1"/>
    </source>
</evidence>
<name>A0A6M3IZI8_9ZZZZ</name>
<proteinExistence type="predicted"/>
<dbReference type="GO" id="GO:0003676">
    <property type="term" value="F:nucleic acid binding"/>
    <property type="evidence" value="ECO:0007669"/>
    <property type="project" value="InterPro"/>
</dbReference>
<dbReference type="EMBL" id="MT141471">
    <property type="protein sequence ID" value="QJA62427.1"/>
    <property type="molecule type" value="Genomic_DNA"/>
</dbReference>
<accession>A0A6M3IZI8</accession>
<organism evidence="1">
    <name type="scientific">viral metagenome</name>
    <dbReference type="NCBI Taxonomy" id="1070528"/>
    <lineage>
        <taxon>unclassified sequences</taxon>
        <taxon>metagenomes</taxon>
        <taxon>organismal metagenomes</taxon>
    </lineage>
</organism>
<evidence type="ECO:0008006" key="2">
    <source>
        <dbReference type="Google" id="ProtNLM"/>
    </source>
</evidence>
<reference evidence="1" key="1">
    <citation type="submission" date="2020-03" db="EMBL/GenBank/DDBJ databases">
        <title>The deep terrestrial virosphere.</title>
        <authorList>
            <person name="Holmfeldt K."/>
            <person name="Nilsson E."/>
            <person name="Simone D."/>
            <person name="Lopez-Fernandez M."/>
            <person name="Wu X."/>
            <person name="de Brujin I."/>
            <person name="Lundin D."/>
            <person name="Andersson A."/>
            <person name="Bertilsson S."/>
            <person name="Dopson M."/>
        </authorList>
    </citation>
    <scope>NUCLEOTIDE SEQUENCE</scope>
    <source>
        <strain evidence="1">MM415B00781</strain>
    </source>
</reference>
<gene>
    <name evidence="1" type="ORF">MM415B00781_0004</name>
</gene>
<protein>
    <recommendedName>
        <fullName evidence="2">VRR-NUC domain-containing protein</fullName>
    </recommendedName>
</protein>
<dbReference type="AlphaFoldDB" id="A0A6M3IZI8"/>
<dbReference type="Gene3D" id="3.40.1350.10">
    <property type="match status" value="1"/>
</dbReference>
<dbReference type="InterPro" id="IPR011856">
    <property type="entry name" value="tRNA_endonuc-like_dom_sf"/>
</dbReference>